<organism evidence="2 3">
    <name type="scientific">Folsomia candida</name>
    <name type="common">Springtail</name>
    <dbReference type="NCBI Taxonomy" id="158441"/>
    <lineage>
        <taxon>Eukaryota</taxon>
        <taxon>Metazoa</taxon>
        <taxon>Ecdysozoa</taxon>
        <taxon>Arthropoda</taxon>
        <taxon>Hexapoda</taxon>
        <taxon>Collembola</taxon>
        <taxon>Entomobryomorpha</taxon>
        <taxon>Isotomoidea</taxon>
        <taxon>Isotomidae</taxon>
        <taxon>Proisotominae</taxon>
        <taxon>Folsomia</taxon>
    </lineage>
</organism>
<dbReference type="EMBL" id="LNIX01000009">
    <property type="protein sequence ID" value="OXA50191.1"/>
    <property type="molecule type" value="Genomic_DNA"/>
</dbReference>
<name>A0A226DZR4_FOLCA</name>
<dbReference type="Proteomes" id="UP000198287">
    <property type="component" value="Unassembled WGS sequence"/>
</dbReference>
<evidence type="ECO:0000256" key="1">
    <source>
        <dbReference type="SAM" id="MobiDB-lite"/>
    </source>
</evidence>
<feature type="compositionally biased region" description="Acidic residues" evidence="1">
    <location>
        <begin position="54"/>
        <end position="65"/>
    </location>
</feature>
<evidence type="ECO:0000313" key="3">
    <source>
        <dbReference type="Proteomes" id="UP000198287"/>
    </source>
</evidence>
<protein>
    <submittedName>
        <fullName evidence="2">Uncharacterized protein</fullName>
    </submittedName>
</protein>
<keyword evidence="3" id="KW-1185">Reference proteome</keyword>
<evidence type="ECO:0000313" key="2">
    <source>
        <dbReference type="EMBL" id="OXA50191.1"/>
    </source>
</evidence>
<feature type="compositionally biased region" description="Acidic residues" evidence="1">
    <location>
        <begin position="83"/>
        <end position="95"/>
    </location>
</feature>
<dbReference type="AlphaFoldDB" id="A0A226DZR4"/>
<gene>
    <name evidence="2" type="ORF">Fcan01_14842</name>
</gene>
<accession>A0A226DZR4</accession>
<sequence length="519" mass="57413">MGIWSSSMTSNPRTEPTPTTPSPKDMDNNDELEEQQDQQDEVPPPSAFPIVIVVDDDSDDEDIEAIFEPPPTQNVPVKRALSDDDDDEDEIDDDQPVPKRAAEEAQGTVQENLEQIRLSIETMLGLTLNGLAEVLVRNEPGLYTTVTDLRRSLAAHQGNLGTTWDNFRIALGTPAPPPPAINSQSAPPSQSQIQPGAPTAPVELTDVAVKTLLRNLGRTLELYAALIKRLGYGNGGGAPPADVFDYNRVAYTICREMNLLADLLQYTYRQKLHNLSKNLATRSAQAKQRVEAAITRALDASENVTVAEEQQVHFLQECPPLMFQGMDEPQIRYRISIPRDDFLTNPIHLVQETNETLPKSENVPQNTLVQGEENLLIRFGTLGIINGTRSIAVNFDAHGIIFHIYQIYMTSGWENPTSTQPPQGKAVRALDFHLNKLKEGSLQYQIKAKPRSEKIPSTGEEQSQQIEISVSGVVEGPNTIGSVNGQRIEFVFVLPPHLCMKHVNTVGVRDLVLKIQFAK</sequence>
<reference evidence="2 3" key="1">
    <citation type="submission" date="2015-12" db="EMBL/GenBank/DDBJ databases">
        <title>The genome of Folsomia candida.</title>
        <authorList>
            <person name="Faddeeva A."/>
            <person name="Derks M.F."/>
            <person name="Anvar Y."/>
            <person name="Smit S."/>
            <person name="Van Straalen N."/>
            <person name="Roelofs D."/>
        </authorList>
    </citation>
    <scope>NUCLEOTIDE SEQUENCE [LARGE SCALE GENOMIC DNA]</scope>
    <source>
        <strain evidence="2 3">VU population</strain>
        <tissue evidence="2">Whole body</tissue>
    </source>
</reference>
<feature type="compositionally biased region" description="Acidic residues" evidence="1">
    <location>
        <begin position="28"/>
        <end position="40"/>
    </location>
</feature>
<feature type="compositionally biased region" description="Low complexity" evidence="1">
    <location>
        <begin position="181"/>
        <end position="197"/>
    </location>
</feature>
<feature type="region of interest" description="Disordered" evidence="1">
    <location>
        <begin position="173"/>
        <end position="199"/>
    </location>
</feature>
<comment type="caution">
    <text evidence="2">The sequence shown here is derived from an EMBL/GenBank/DDBJ whole genome shotgun (WGS) entry which is preliminary data.</text>
</comment>
<feature type="region of interest" description="Disordered" evidence="1">
    <location>
        <begin position="1"/>
        <end position="108"/>
    </location>
</feature>
<proteinExistence type="predicted"/>